<evidence type="ECO:0000256" key="3">
    <source>
        <dbReference type="ARBA" id="ARBA00022801"/>
    </source>
</evidence>
<evidence type="ECO:0000313" key="6">
    <source>
        <dbReference type="Proteomes" id="UP000278222"/>
    </source>
</evidence>
<accession>A0A3N1KXV4</accession>
<dbReference type="InterPro" id="IPR054613">
    <property type="entry name" value="Peptidase_S78_dom"/>
</dbReference>
<evidence type="ECO:0000256" key="1">
    <source>
        <dbReference type="ARBA" id="ARBA00022612"/>
    </source>
</evidence>
<dbReference type="AlphaFoldDB" id="A0A3N1KXV4"/>
<dbReference type="InterPro" id="IPR006433">
    <property type="entry name" value="Prohead_protease"/>
</dbReference>
<dbReference type="Proteomes" id="UP000278222">
    <property type="component" value="Unassembled WGS sequence"/>
</dbReference>
<dbReference type="EMBL" id="RJKX01000015">
    <property type="protein sequence ID" value="ROP84252.1"/>
    <property type="molecule type" value="Genomic_DNA"/>
</dbReference>
<reference evidence="5 6" key="1">
    <citation type="submission" date="2018-11" db="EMBL/GenBank/DDBJ databases">
        <title>Genomic Encyclopedia of Type Strains, Phase IV (KMG-IV): sequencing the most valuable type-strain genomes for metagenomic binning, comparative biology and taxonomic classification.</title>
        <authorList>
            <person name="Goeker M."/>
        </authorList>
    </citation>
    <scope>NUCLEOTIDE SEQUENCE [LARGE SCALE GENOMIC DNA]</scope>
    <source>
        <strain evidence="5 6">DSM 5900</strain>
    </source>
</reference>
<dbReference type="Pfam" id="PF04586">
    <property type="entry name" value="Peptidase_S78"/>
    <property type="match status" value="1"/>
</dbReference>
<keyword evidence="2" id="KW-0645">Protease</keyword>
<dbReference type="SUPFAM" id="SSF50789">
    <property type="entry name" value="Herpes virus serine proteinase, assemblin"/>
    <property type="match status" value="1"/>
</dbReference>
<sequence length="179" mass="19015">MTLQHRDIQFRFAGEDSGSIEGYAAVWGRPDSFGDVLRRGAFAASLARHRAAGTRPLMLWSHDPAGIVGTWDAIEEDDHGLKVRGRLVLDATGGRDAHALLKANALDGLSIGFRTVKAQRLPQGGRQVLEVELVEVSLVGRPSQHGARLLTVKSAALAAPAAAGLAALIRASAAKLERK</sequence>
<name>A0A3N1KXV4_9PROT</name>
<keyword evidence="6" id="KW-1185">Reference proteome</keyword>
<proteinExistence type="predicted"/>
<keyword evidence="1" id="KW-1188">Viral release from host cell</keyword>
<evidence type="ECO:0000256" key="2">
    <source>
        <dbReference type="ARBA" id="ARBA00022670"/>
    </source>
</evidence>
<dbReference type="OrthoDB" id="9804926at2"/>
<protein>
    <recommendedName>
        <fullName evidence="4">Prohead serine protease domain-containing protein</fullName>
    </recommendedName>
</protein>
<evidence type="ECO:0000313" key="5">
    <source>
        <dbReference type="EMBL" id="ROP84252.1"/>
    </source>
</evidence>
<feature type="domain" description="Prohead serine protease" evidence="4">
    <location>
        <begin position="15"/>
        <end position="150"/>
    </location>
</feature>
<gene>
    <name evidence="5" type="ORF">EDC65_3601</name>
</gene>
<evidence type="ECO:0000259" key="4">
    <source>
        <dbReference type="Pfam" id="PF04586"/>
    </source>
</evidence>
<dbReference type="GO" id="GO:0008233">
    <property type="term" value="F:peptidase activity"/>
    <property type="evidence" value="ECO:0007669"/>
    <property type="project" value="UniProtKB-KW"/>
</dbReference>
<dbReference type="GO" id="GO:0006508">
    <property type="term" value="P:proteolysis"/>
    <property type="evidence" value="ECO:0007669"/>
    <property type="project" value="UniProtKB-KW"/>
</dbReference>
<dbReference type="RefSeq" id="WP_123692031.1">
    <property type="nucleotide sequence ID" value="NZ_AP019700.1"/>
</dbReference>
<comment type="caution">
    <text evidence="5">The sequence shown here is derived from an EMBL/GenBank/DDBJ whole genome shotgun (WGS) entry which is preliminary data.</text>
</comment>
<dbReference type="NCBIfam" id="TIGR01543">
    <property type="entry name" value="proheadase_HK97"/>
    <property type="match status" value="1"/>
</dbReference>
<organism evidence="5 6">
    <name type="scientific">Stella humosa</name>
    <dbReference type="NCBI Taxonomy" id="94"/>
    <lineage>
        <taxon>Bacteria</taxon>
        <taxon>Pseudomonadati</taxon>
        <taxon>Pseudomonadota</taxon>
        <taxon>Alphaproteobacteria</taxon>
        <taxon>Rhodospirillales</taxon>
        <taxon>Stellaceae</taxon>
        <taxon>Stella</taxon>
    </lineage>
</organism>
<keyword evidence="3" id="KW-0378">Hydrolase</keyword>